<reference evidence="3" key="1">
    <citation type="submission" date="2016-09" db="EMBL/GenBank/DDBJ databases">
        <authorList>
            <person name="Gulvik C.A."/>
        </authorList>
    </citation>
    <scope>NUCLEOTIDE SEQUENCE [LARGE SCALE GENOMIC DNA]</scope>
    <source>
        <strain evidence="3">LMG 8895</strain>
    </source>
</reference>
<comment type="caution">
    <text evidence="2">The sequence shown here is derived from an EMBL/GenBank/DDBJ whole genome shotgun (WGS) entry which is preliminary data.</text>
</comment>
<dbReference type="EMBL" id="MIJY01000044">
    <property type="protein sequence ID" value="OEG09983.1"/>
    <property type="molecule type" value="Genomic_DNA"/>
</dbReference>
<dbReference type="Proteomes" id="UP000095094">
    <property type="component" value="Unassembled WGS sequence"/>
</dbReference>
<feature type="compositionally biased region" description="Low complexity" evidence="1">
    <location>
        <begin position="18"/>
        <end position="52"/>
    </location>
</feature>
<dbReference type="AlphaFoldDB" id="A0A1E5GBA8"/>
<organism evidence="2 3">
    <name type="scientific">Enterococcus termitis</name>
    <dbReference type="NCBI Taxonomy" id="332950"/>
    <lineage>
        <taxon>Bacteria</taxon>
        <taxon>Bacillati</taxon>
        <taxon>Bacillota</taxon>
        <taxon>Bacilli</taxon>
        <taxon>Lactobacillales</taxon>
        <taxon>Enterococcaceae</taxon>
        <taxon>Enterococcus</taxon>
    </lineage>
</organism>
<evidence type="ECO:0000313" key="3">
    <source>
        <dbReference type="Proteomes" id="UP000095094"/>
    </source>
</evidence>
<evidence type="ECO:0000313" key="2">
    <source>
        <dbReference type="EMBL" id="OEG09983.1"/>
    </source>
</evidence>
<evidence type="ECO:0000256" key="1">
    <source>
        <dbReference type="SAM" id="MobiDB-lite"/>
    </source>
</evidence>
<name>A0A1E5GBA8_9ENTE</name>
<protein>
    <recommendedName>
        <fullName evidence="4">DUF4947 domain-containing protein</fullName>
    </recommendedName>
</protein>
<keyword evidence="3" id="KW-1185">Reference proteome</keyword>
<accession>A0A1E5GBA8</accession>
<proteinExistence type="predicted"/>
<evidence type="ECO:0008006" key="4">
    <source>
        <dbReference type="Google" id="ProtNLM"/>
    </source>
</evidence>
<feature type="region of interest" description="Disordered" evidence="1">
    <location>
        <begin position="14"/>
        <end position="84"/>
    </location>
</feature>
<gene>
    <name evidence="2" type="ORF">BCR25_10040</name>
</gene>
<sequence length="187" mass="20464">MSILLIIGISTGCQNRKTASSSNSSSSETTTSSSQNTNQTSSSTMTSTSSSETTKEEVETETTISEAPIAVENEEPQPEVVTKSVTEEEVTAFYSRYNRTEYSSTLELITRLYGLDPVIAENQQYIHENLMSIGQPVPNGEFPEESIGNIMGGVEGTFVYKGSHEYDYQMGTNFSGQYPENIFAEAL</sequence>